<sequence length="258" mass="28568">MCSERPIHCLISSHPPAGQTRLSLKPSIQHLLPQAADSFVLPSLSLRISPLPATSCPICPPQHPPPSSSSLTHFTVRLRVSNRPSHSAFVSILAGLPACTFPSFTILPSLFISCAPPPFIPSSNYAVFFLGKVKIVYRKMINALGRKGRSRSRKRDIKSNRSLKSDTPPRLSMQSSPPPQEPFVNHGLDKWNKDRLAWTATGPDYVPKRPPPSSPQNQLADAQELYNALLRDQYHPLPRSVPLGEFIGILQHIREESL</sequence>
<evidence type="ECO:0000313" key="2">
    <source>
        <dbReference type="EMBL" id="CDF40842.1"/>
    </source>
</evidence>
<evidence type="ECO:0000313" key="3">
    <source>
        <dbReference type="Proteomes" id="UP000012073"/>
    </source>
</evidence>
<proteinExistence type="predicted"/>
<organism evidence="2 3">
    <name type="scientific">Chondrus crispus</name>
    <name type="common">Carrageen Irish moss</name>
    <name type="synonym">Polymorpha crispa</name>
    <dbReference type="NCBI Taxonomy" id="2769"/>
    <lineage>
        <taxon>Eukaryota</taxon>
        <taxon>Rhodophyta</taxon>
        <taxon>Florideophyceae</taxon>
        <taxon>Rhodymeniophycidae</taxon>
        <taxon>Gigartinales</taxon>
        <taxon>Gigartinaceae</taxon>
        <taxon>Chondrus</taxon>
    </lineage>
</organism>
<dbReference type="Proteomes" id="UP000012073">
    <property type="component" value="Unassembled WGS sequence"/>
</dbReference>
<dbReference type="AlphaFoldDB" id="R7QQS0"/>
<dbReference type="KEGG" id="ccp:CHC_T00007481001"/>
<keyword evidence="3" id="KW-1185">Reference proteome</keyword>
<evidence type="ECO:0000256" key="1">
    <source>
        <dbReference type="SAM" id="MobiDB-lite"/>
    </source>
</evidence>
<gene>
    <name evidence="2" type="ORF">CHC_T00007481001</name>
</gene>
<dbReference type="Gramene" id="CDF40842">
    <property type="protein sequence ID" value="CDF40842"/>
    <property type="gene ID" value="CHC_T00007481001"/>
</dbReference>
<name>R7QQS0_CHOCR</name>
<feature type="region of interest" description="Disordered" evidence="1">
    <location>
        <begin position="147"/>
        <end position="186"/>
    </location>
</feature>
<dbReference type="GeneID" id="17318855"/>
<dbReference type="RefSeq" id="XP_005711136.1">
    <property type="nucleotide sequence ID" value="XM_005711079.1"/>
</dbReference>
<reference evidence="3" key="1">
    <citation type="journal article" date="2013" name="Proc. Natl. Acad. Sci. U.S.A.">
        <title>Genome structure and metabolic features in the red seaweed Chondrus crispus shed light on evolution of the Archaeplastida.</title>
        <authorList>
            <person name="Collen J."/>
            <person name="Porcel B."/>
            <person name="Carre W."/>
            <person name="Ball S.G."/>
            <person name="Chaparro C."/>
            <person name="Tonon T."/>
            <person name="Barbeyron T."/>
            <person name="Michel G."/>
            <person name="Noel B."/>
            <person name="Valentin K."/>
            <person name="Elias M."/>
            <person name="Artiguenave F."/>
            <person name="Arun A."/>
            <person name="Aury J.M."/>
            <person name="Barbosa-Neto J.F."/>
            <person name="Bothwell J.H."/>
            <person name="Bouget F.Y."/>
            <person name="Brillet L."/>
            <person name="Cabello-Hurtado F."/>
            <person name="Capella-Gutierrez S."/>
            <person name="Charrier B."/>
            <person name="Cladiere L."/>
            <person name="Cock J.M."/>
            <person name="Coelho S.M."/>
            <person name="Colleoni C."/>
            <person name="Czjzek M."/>
            <person name="Da Silva C."/>
            <person name="Delage L."/>
            <person name="Denoeud F."/>
            <person name="Deschamps P."/>
            <person name="Dittami S.M."/>
            <person name="Gabaldon T."/>
            <person name="Gachon C.M."/>
            <person name="Groisillier A."/>
            <person name="Herve C."/>
            <person name="Jabbari K."/>
            <person name="Katinka M."/>
            <person name="Kloareg B."/>
            <person name="Kowalczyk N."/>
            <person name="Labadie K."/>
            <person name="Leblanc C."/>
            <person name="Lopez P.J."/>
            <person name="McLachlan D.H."/>
            <person name="Meslet-Cladiere L."/>
            <person name="Moustafa A."/>
            <person name="Nehr Z."/>
            <person name="Nyvall Collen P."/>
            <person name="Panaud O."/>
            <person name="Partensky F."/>
            <person name="Poulain J."/>
            <person name="Rensing S.A."/>
            <person name="Rousvoal S."/>
            <person name="Samson G."/>
            <person name="Symeonidi A."/>
            <person name="Weissenbach J."/>
            <person name="Zambounis A."/>
            <person name="Wincker P."/>
            <person name="Boyen C."/>
        </authorList>
    </citation>
    <scope>NUCLEOTIDE SEQUENCE [LARGE SCALE GENOMIC DNA]</scope>
    <source>
        <strain evidence="3">cv. Stackhouse</strain>
    </source>
</reference>
<protein>
    <submittedName>
        <fullName evidence="2">Uncharacterized protein</fullName>
    </submittedName>
</protein>
<accession>R7QQS0</accession>
<feature type="compositionally biased region" description="Basic residues" evidence="1">
    <location>
        <begin position="147"/>
        <end position="156"/>
    </location>
</feature>
<dbReference type="EMBL" id="HG002260">
    <property type="protein sequence ID" value="CDF40842.1"/>
    <property type="molecule type" value="Genomic_DNA"/>
</dbReference>